<evidence type="ECO:0000256" key="4">
    <source>
        <dbReference type="ARBA" id="ARBA00008606"/>
    </source>
</evidence>
<comment type="similarity">
    <text evidence="4 13">Belongs to the complex I NDUFA10 subunit family.</text>
</comment>
<evidence type="ECO:0000256" key="1">
    <source>
        <dbReference type="ARBA" id="ARBA00001974"/>
    </source>
</evidence>
<evidence type="ECO:0000256" key="5">
    <source>
        <dbReference type="ARBA" id="ARBA00017279"/>
    </source>
</evidence>
<protein>
    <recommendedName>
        <fullName evidence="5 13">NADH dehydrogenase [ubiquinone] 1 alpha subcomplex subunit 10, mitochondrial</fullName>
    </recommendedName>
</protein>
<dbReference type="GO" id="GO:0005759">
    <property type="term" value="C:mitochondrial matrix"/>
    <property type="evidence" value="ECO:0007669"/>
    <property type="project" value="UniProtKB-SubCell"/>
</dbReference>
<dbReference type="AlphaFoldDB" id="A0AAN8K1A9"/>
<evidence type="ECO:0000313" key="16">
    <source>
        <dbReference type="Proteomes" id="UP001347796"/>
    </source>
</evidence>
<keyword evidence="8 13" id="KW-0679">Respiratory chain</keyword>
<evidence type="ECO:0000259" key="14">
    <source>
        <dbReference type="Pfam" id="PF01712"/>
    </source>
</evidence>
<dbReference type="EMBL" id="JAZGQO010000006">
    <property type="protein sequence ID" value="KAK6186564.1"/>
    <property type="molecule type" value="Genomic_DNA"/>
</dbReference>
<dbReference type="Pfam" id="PF01712">
    <property type="entry name" value="dNK"/>
    <property type="match status" value="1"/>
</dbReference>
<comment type="caution">
    <text evidence="15">The sequence shown here is derived from an EMBL/GenBank/DDBJ whole genome shotgun (WGS) entry which is preliminary data.</text>
</comment>
<evidence type="ECO:0000256" key="2">
    <source>
        <dbReference type="ARBA" id="ARBA00003195"/>
    </source>
</evidence>
<accession>A0AAN8K1A9</accession>
<dbReference type="PANTHER" id="PTHR10513:SF15">
    <property type="entry name" value="NADH DEHYDROGENASE [UBIQUINONE] 1 ALPHA SUBCOMPLEX SUBUNIT 10, MITOCHONDRIAL"/>
    <property type="match status" value="1"/>
</dbReference>
<keyword evidence="11 13" id="KW-0249">Electron transport</keyword>
<dbReference type="PIRSF" id="PIRSF000543">
    <property type="entry name" value="NADH_UQ_42KD"/>
    <property type="match status" value="1"/>
</dbReference>
<organism evidence="15 16">
    <name type="scientific">Patella caerulea</name>
    <name type="common">Rayed Mediterranean limpet</name>
    <dbReference type="NCBI Taxonomy" id="87958"/>
    <lineage>
        <taxon>Eukaryota</taxon>
        <taxon>Metazoa</taxon>
        <taxon>Spiralia</taxon>
        <taxon>Lophotrochozoa</taxon>
        <taxon>Mollusca</taxon>
        <taxon>Gastropoda</taxon>
        <taxon>Patellogastropoda</taxon>
        <taxon>Patelloidea</taxon>
        <taxon>Patellidae</taxon>
        <taxon>Patella</taxon>
    </lineage>
</organism>
<keyword evidence="16" id="KW-1185">Reference proteome</keyword>
<dbReference type="InterPro" id="IPR027417">
    <property type="entry name" value="P-loop_NTPase"/>
</dbReference>
<evidence type="ECO:0000256" key="9">
    <source>
        <dbReference type="ARBA" id="ARBA00022827"/>
    </source>
</evidence>
<name>A0AAN8K1A9_PATCE</name>
<dbReference type="InterPro" id="IPR031314">
    <property type="entry name" value="DNK_dom"/>
</dbReference>
<dbReference type="SUPFAM" id="SSF52540">
    <property type="entry name" value="P-loop containing nucleoside triphosphate hydrolases"/>
    <property type="match status" value="1"/>
</dbReference>
<keyword evidence="7 13" id="KW-0285">Flavoprotein</keyword>
<dbReference type="Proteomes" id="UP001347796">
    <property type="component" value="Unassembled WGS sequence"/>
</dbReference>
<evidence type="ECO:0000256" key="11">
    <source>
        <dbReference type="ARBA" id="ARBA00022982"/>
    </source>
</evidence>
<comment type="function">
    <text evidence="2 13">Accessory subunit of the mitochondrial membrane respiratory chain NADH dehydrogenase (Complex I), that is believed not to be involved in catalysis. Complex I functions in the transfer of electrons from NADH to the respiratory chain. The immediate electron acceptor for the enzyme is believed to be ubiquinone.</text>
</comment>
<reference evidence="15 16" key="1">
    <citation type="submission" date="2024-01" db="EMBL/GenBank/DDBJ databases">
        <title>The genome of the rayed Mediterranean limpet Patella caerulea (Linnaeus, 1758).</title>
        <authorList>
            <person name="Anh-Thu Weber A."/>
            <person name="Halstead-Nussloch G."/>
        </authorList>
    </citation>
    <scope>NUCLEOTIDE SEQUENCE [LARGE SCALE GENOMIC DNA]</scope>
    <source>
        <strain evidence="15">AATW-2023a</strain>
        <tissue evidence="15">Whole specimen</tissue>
    </source>
</reference>
<evidence type="ECO:0000256" key="13">
    <source>
        <dbReference type="PIRNR" id="PIRNR000543"/>
    </source>
</evidence>
<evidence type="ECO:0000313" key="15">
    <source>
        <dbReference type="EMBL" id="KAK6186564.1"/>
    </source>
</evidence>
<keyword evidence="9 13" id="KW-0274">FAD</keyword>
<evidence type="ECO:0000256" key="10">
    <source>
        <dbReference type="ARBA" id="ARBA00022946"/>
    </source>
</evidence>
<evidence type="ECO:0000256" key="12">
    <source>
        <dbReference type="ARBA" id="ARBA00023128"/>
    </source>
</evidence>
<dbReference type="Gene3D" id="3.40.50.300">
    <property type="entry name" value="P-loop containing nucleotide triphosphate hydrolases"/>
    <property type="match status" value="1"/>
</dbReference>
<gene>
    <name evidence="15" type="ORF">SNE40_008578</name>
</gene>
<evidence type="ECO:0000256" key="3">
    <source>
        <dbReference type="ARBA" id="ARBA00004305"/>
    </source>
</evidence>
<evidence type="ECO:0000256" key="8">
    <source>
        <dbReference type="ARBA" id="ARBA00022660"/>
    </source>
</evidence>
<evidence type="ECO:0000256" key="6">
    <source>
        <dbReference type="ARBA" id="ARBA00022448"/>
    </source>
</evidence>
<feature type="domain" description="Deoxynucleoside kinase" evidence="14">
    <location>
        <begin position="83"/>
        <end position="293"/>
    </location>
</feature>
<keyword evidence="10" id="KW-0809">Transit peptide</keyword>
<dbReference type="InterPro" id="IPR050566">
    <property type="entry name" value="Deoxyribonucleoside_kinase"/>
</dbReference>
<dbReference type="InterPro" id="IPR015828">
    <property type="entry name" value="NDUFA10"/>
</dbReference>
<keyword evidence="6 13" id="KW-0813">Transport</keyword>
<evidence type="ECO:0000256" key="7">
    <source>
        <dbReference type="ARBA" id="ARBA00022630"/>
    </source>
</evidence>
<proteinExistence type="inferred from homology"/>
<keyword evidence="12 13" id="KW-0496">Mitochondrion</keyword>
<sequence>MAHIFQGPLKRSTAKFLHPARFQAVVGITLPQQSANLTSVKGMQSETLKSRGKPWNYEKHPYNHFYFFIDNTLKRFNDNSKVIVIDGNIGVGKTEFGKKLAEEFDMHFFPDVDSNEIFKIKNRNFDVRMVNDVLPVHARFCDMPTFYEQKVPRPQLLRFGYTQLQIYKARYFNYLKALVHILSTGQGVVVERSVFSDMVFVDAMRKFKHLTSPGHRHLHHARTNTICELWRPHLVVYLDAPVSHVREQIQKRNLPWEVKSPVLTDDFIAEISNVYKNKYLEEMKSKSEIIQYNVTDMPDWEIIVEDFEEVDLEPHLDADPFKFVDWMASEIAEEDYCSYRFHVSQTQEHDSLFNFHIPFDAPEMFWNGEDAHLLRNYIDHDPAVETDPDYRGWGALFKSPL</sequence>
<comment type="subcellular location">
    <subcellularLocation>
        <location evidence="3 13">Mitochondrion matrix</location>
    </subcellularLocation>
</comment>
<dbReference type="PANTHER" id="PTHR10513">
    <property type="entry name" value="DEOXYNUCLEOSIDE KINASE"/>
    <property type="match status" value="1"/>
</dbReference>
<comment type="cofactor">
    <cofactor evidence="1 13">
        <name>FAD</name>
        <dbReference type="ChEBI" id="CHEBI:57692"/>
    </cofactor>
</comment>
<dbReference type="GO" id="GO:0006120">
    <property type="term" value="P:mitochondrial electron transport, NADH to ubiquinone"/>
    <property type="evidence" value="ECO:0007669"/>
    <property type="project" value="InterPro"/>
</dbReference>